<dbReference type="EMBL" id="BLAL01000242">
    <property type="protein sequence ID" value="GES95487.1"/>
    <property type="molecule type" value="Genomic_DNA"/>
</dbReference>
<organism evidence="2 3">
    <name type="scientific">Rhizophagus clarus</name>
    <dbReference type="NCBI Taxonomy" id="94130"/>
    <lineage>
        <taxon>Eukaryota</taxon>
        <taxon>Fungi</taxon>
        <taxon>Fungi incertae sedis</taxon>
        <taxon>Mucoromycota</taxon>
        <taxon>Glomeromycotina</taxon>
        <taxon>Glomeromycetes</taxon>
        <taxon>Glomerales</taxon>
        <taxon>Glomeraceae</taxon>
        <taxon>Rhizophagus</taxon>
    </lineage>
</organism>
<sequence>MLSVYSDSVDNNYVTQFAGSSFFPIVMSKVYRLFQFHEQSFLSFLFPSLFPSIYFLSFSFIPSFSID</sequence>
<keyword evidence="1" id="KW-0472">Membrane</keyword>
<dbReference type="AlphaFoldDB" id="A0A8H3LV35"/>
<evidence type="ECO:0000256" key="1">
    <source>
        <dbReference type="SAM" id="Phobius"/>
    </source>
</evidence>
<protein>
    <submittedName>
        <fullName evidence="2">Uncharacterized protein</fullName>
    </submittedName>
</protein>
<reference evidence="2" key="1">
    <citation type="submission" date="2019-10" db="EMBL/GenBank/DDBJ databases">
        <title>Conservation and host-specific expression of non-tandemly repeated heterogenous ribosome RNA gene in arbuscular mycorrhizal fungi.</title>
        <authorList>
            <person name="Maeda T."/>
            <person name="Kobayashi Y."/>
            <person name="Nakagawa T."/>
            <person name="Ezawa T."/>
            <person name="Yamaguchi K."/>
            <person name="Bino T."/>
            <person name="Nishimoto Y."/>
            <person name="Shigenobu S."/>
            <person name="Kawaguchi M."/>
        </authorList>
    </citation>
    <scope>NUCLEOTIDE SEQUENCE</scope>
    <source>
        <strain evidence="2">HR1</strain>
    </source>
</reference>
<evidence type="ECO:0000313" key="2">
    <source>
        <dbReference type="EMBL" id="GES95487.1"/>
    </source>
</evidence>
<evidence type="ECO:0000313" key="3">
    <source>
        <dbReference type="Proteomes" id="UP000615446"/>
    </source>
</evidence>
<feature type="transmembrane region" description="Helical" evidence="1">
    <location>
        <begin position="41"/>
        <end position="61"/>
    </location>
</feature>
<keyword evidence="1" id="KW-0812">Transmembrane</keyword>
<keyword evidence="1" id="KW-1133">Transmembrane helix</keyword>
<comment type="caution">
    <text evidence="2">The sequence shown here is derived from an EMBL/GenBank/DDBJ whole genome shotgun (WGS) entry which is preliminary data.</text>
</comment>
<name>A0A8H3LV35_9GLOM</name>
<feature type="transmembrane region" description="Helical" evidence="1">
    <location>
        <begin position="13"/>
        <end position="34"/>
    </location>
</feature>
<proteinExistence type="predicted"/>
<dbReference type="Proteomes" id="UP000615446">
    <property type="component" value="Unassembled WGS sequence"/>
</dbReference>
<gene>
    <name evidence="2" type="ORF">RCL2_002215300</name>
</gene>
<accession>A0A8H3LV35</accession>